<reference evidence="3 4" key="1">
    <citation type="submission" date="2015-10" db="EMBL/GenBank/DDBJ databases">
        <authorList>
            <person name="Gilbert D.G."/>
        </authorList>
    </citation>
    <scope>NUCLEOTIDE SEQUENCE [LARGE SCALE GENOMIC DNA]</scope>
    <source>
        <strain evidence="3">COMA1</strain>
    </source>
</reference>
<proteinExistence type="inferred from homology"/>
<evidence type="ECO:0008006" key="5">
    <source>
        <dbReference type="Google" id="ProtNLM"/>
    </source>
</evidence>
<dbReference type="SUPFAM" id="SSF47598">
    <property type="entry name" value="Ribbon-helix-helix"/>
    <property type="match status" value="1"/>
</dbReference>
<dbReference type="InterPro" id="IPR014795">
    <property type="entry name" value="TacA_1-like"/>
</dbReference>
<keyword evidence="1" id="KW-1277">Toxin-antitoxin system</keyword>
<evidence type="ECO:0000256" key="2">
    <source>
        <dbReference type="ARBA" id="ARBA00049988"/>
    </source>
</evidence>
<dbReference type="Proteomes" id="UP000199032">
    <property type="component" value="Unassembled WGS sequence"/>
</dbReference>
<dbReference type="PANTHER" id="PTHR35401:SF2">
    <property type="entry name" value="ABC-TYPE TRANSPORT SYSTEM"/>
    <property type="match status" value="1"/>
</dbReference>
<sequence length="92" mass="10439">MPRVAIDDNKRMNLRVLPEQKATLVRAAALRNTDLTDFVLQPALREAKRVIEEAERTRLSKRDSLMVLKLLEKPPTPNAKLRKAIASLPKAK</sequence>
<dbReference type="GO" id="GO:0006355">
    <property type="term" value="P:regulation of DNA-templated transcription"/>
    <property type="evidence" value="ECO:0007669"/>
    <property type="project" value="InterPro"/>
</dbReference>
<dbReference type="EMBL" id="CZQA01000013">
    <property type="protein sequence ID" value="CUS39160.1"/>
    <property type="molecule type" value="Genomic_DNA"/>
</dbReference>
<dbReference type="STRING" id="1742972.COMA1_70065"/>
<name>A0A0S4LRH6_9BACT</name>
<organism evidence="3 4">
    <name type="scientific">Candidatus Nitrospira nitrosa</name>
    <dbReference type="NCBI Taxonomy" id="1742972"/>
    <lineage>
        <taxon>Bacteria</taxon>
        <taxon>Pseudomonadati</taxon>
        <taxon>Nitrospirota</taxon>
        <taxon>Nitrospiria</taxon>
        <taxon>Nitrospirales</taxon>
        <taxon>Nitrospiraceae</taxon>
        <taxon>Nitrospira</taxon>
    </lineage>
</organism>
<dbReference type="Gene3D" id="1.20.5.780">
    <property type="entry name" value="Single helix bin"/>
    <property type="match status" value="1"/>
</dbReference>
<evidence type="ECO:0000313" key="4">
    <source>
        <dbReference type="Proteomes" id="UP000199032"/>
    </source>
</evidence>
<accession>A0A0S4LRH6</accession>
<dbReference type="PANTHER" id="PTHR35401">
    <property type="entry name" value="COPG FAMILY HELIX-TURN-HELIX PROTEIN-RELATED-RELATED"/>
    <property type="match status" value="1"/>
</dbReference>
<dbReference type="Pfam" id="PF08681">
    <property type="entry name" value="TacA1"/>
    <property type="match status" value="1"/>
</dbReference>
<dbReference type="RefSeq" id="WP_090751103.1">
    <property type="nucleotide sequence ID" value="NZ_CZQA01000013.1"/>
</dbReference>
<protein>
    <recommendedName>
        <fullName evidence="5">DUF1778 domain-containing protein</fullName>
    </recommendedName>
</protein>
<evidence type="ECO:0000313" key="3">
    <source>
        <dbReference type="EMBL" id="CUS39160.1"/>
    </source>
</evidence>
<gene>
    <name evidence="3" type="ORF">COMA1_70065</name>
</gene>
<keyword evidence="4" id="KW-1185">Reference proteome</keyword>
<evidence type="ECO:0000256" key="1">
    <source>
        <dbReference type="ARBA" id="ARBA00022649"/>
    </source>
</evidence>
<dbReference type="InterPro" id="IPR010985">
    <property type="entry name" value="Ribbon_hlx_hlx"/>
</dbReference>
<comment type="similarity">
    <text evidence="2">Belongs to the TacA antitoxin family.</text>
</comment>
<dbReference type="OrthoDB" id="6460605at2"/>
<dbReference type="AlphaFoldDB" id="A0A0S4LRH6"/>